<feature type="transmembrane region" description="Helical" evidence="7">
    <location>
        <begin position="20"/>
        <end position="42"/>
    </location>
</feature>
<proteinExistence type="inferred from homology"/>
<keyword evidence="3 7" id="KW-0812">Transmembrane</keyword>
<dbReference type="RefSeq" id="WP_136080680.1">
    <property type="nucleotide sequence ID" value="NZ_CAAHFG010000002.1"/>
</dbReference>
<evidence type="ECO:0000256" key="6">
    <source>
        <dbReference type="ARBA" id="ARBA00038076"/>
    </source>
</evidence>
<dbReference type="EMBL" id="CAAHFG010000002">
    <property type="protein sequence ID" value="VGO15079.1"/>
    <property type="molecule type" value="Genomic_DNA"/>
</dbReference>
<evidence type="ECO:0000256" key="2">
    <source>
        <dbReference type="ARBA" id="ARBA00022475"/>
    </source>
</evidence>
<dbReference type="InterPro" id="IPR003838">
    <property type="entry name" value="ABC3_permease_C"/>
</dbReference>
<comment type="similarity">
    <text evidence="6">Belongs to the ABC-4 integral membrane protein family.</text>
</comment>
<keyword evidence="4 7" id="KW-1133">Transmembrane helix</keyword>
<dbReference type="Proteomes" id="UP000366872">
    <property type="component" value="Unassembled WGS sequence"/>
</dbReference>
<evidence type="ECO:0000313" key="10">
    <source>
        <dbReference type="Proteomes" id="UP000366872"/>
    </source>
</evidence>
<evidence type="ECO:0000256" key="7">
    <source>
        <dbReference type="SAM" id="Phobius"/>
    </source>
</evidence>
<protein>
    <recommendedName>
        <fullName evidence="8">ABC3 transporter permease C-terminal domain-containing protein</fullName>
    </recommendedName>
</protein>
<name>A0A6C2U5G6_PONDE</name>
<evidence type="ECO:0000313" key="9">
    <source>
        <dbReference type="EMBL" id="VGO15079.1"/>
    </source>
</evidence>
<feature type="transmembrane region" description="Helical" evidence="7">
    <location>
        <begin position="285"/>
        <end position="303"/>
    </location>
</feature>
<evidence type="ECO:0000256" key="5">
    <source>
        <dbReference type="ARBA" id="ARBA00023136"/>
    </source>
</evidence>
<evidence type="ECO:0000256" key="3">
    <source>
        <dbReference type="ARBA" id="ARBA00022692"/>
    </source>
</evidence>
<evidence type="ECO:0000256" key="1">
    <source>
        <dbReference type="ARBA" id="ARBA00004651"/>
    </source>
</evidence>
<accession>A0A6C2U5G6</accession>
<organism evidence="9 10">
    <name type="scientific">Pontiella desulfatans</name>
    <dbReference type="NCBI Taxonomy" id="2750659"/>
    <lineage>
        <taxon>Bacteria</taxon>
        <taxon>Pseudomonadati</taxon>
        <taxon>Kiritimatiellota</taxon>
        <taxon>Kiritimatiellia</taxon>
        <taxon>Kiritimatiellales</taxon>
        <taxon>Pontiellaceae</taxon>
        <taxon>Pontiella</taxon>
    </lineage>
</organism>
<evidence type="ECO:0000256" key="4">
    <source>
        <dbReference type="ARBA" id="ARBA00022989"/>
    </source>
</evidence>
<dbReference type="PANTHER" id="PTHR30572">
    <property type="entry name" value="MEMBRANE COMPONENT OF TRANSPORTER-RELATED"/>
    <property type="match status" value="1"/>
</dbReference>
<feature type="transmembrane region" description="Helical" evidence="7">
    <location>
        <begin position="329"/>
        <end position="351"/>
    </location>
</feature>
<keyword evidence="2" id="KW-1003">Cell membrane</keyword>
<reference evidence="9 10" key="1">
    <citation type="submission" date="2019-04" db="EMBL/GenBank/DDBJ databases">
        <authorList>
            <person name="Van Vliet M D."/>
        </authorList>
    </citation>
    <scope>NUCLEOTIDE SEQUENCE [LARGE SCALE GENOMIC DNA]</scope>
    <source>
        <strain evidence="9 10">F1</strain>
    </source>
</reference>
<sequence>MNLFKLTVCELLHRRGNFLLGVLSVLLATAVLSGSLLLLGAYDRRAGEILAARQAELETKIQRLQVDTVSAMGHLGFNIIILPAGQNLADWYGDDYASRTMPESYVQTLEKSGLVTIEKLTPILRQKIRWPETLWTVILAGAGGSEAVPAGQVDIGIEISRGLSLKSGDTLQLMSQRFTIRNVMPQEAAADDVTLTLPLTAAQEILGKPGQISEIRALQCRAAWRDITRIREEVGGILPGTQVVEKGSEVLAKVAAIRLVEEKGAAQIANEQMMREQMRHSVQRTLGILVPVILLTCIAWIYLLTSDNTALRMTEIGTLCSLGFSSGNVAAVFLMRAALLGLLGGVAGLLISTIVAHGMSVKLFALLLPCALLIALAGSFRPVWRAVHRDPADILRGDP</sequence>
<evidence type="ECO:0000259" key="8">
    <source>
        <dbReference type="Pfam" id="PF02687"/>
    </source>
</evidence>
<dbReference type="GO" id="GO:0005886">
    <property type="term" value="C:plasma membrane"/>
    <property type="evidence" value="ECO:0007669"/>
    <property type="project" value="UniProtKB-SubCell"/>
</dbReference>
<dbReference type="PANTHER" id="PTHR30572:SF4">
    <property type="entry name" value="ABC TRANSPORTER PERMEASE YTRF"/>
    <property type="match status" value="1"/>
</dbReference>
<comment type="subcellular location">
    <subcellularLocation>
        <location evidence="1">Cell membrane</location>
        <topology evidence="1">Multi-pass membrane protein</topology>
    </subcellularLocation>
</comment>
<dbReference type="GO" id="GO:0022857">
    <property type="term" value="F:transmembrane transporter activity"/>
    <property type="evidence" value="ECO:0007669"/>
    <property type="project" value="TreeGrafter"/>
</dbReference>
<dbReference type="Pfam" id="PF02687">
    <property type="entry name" value="FtsX"/>
    <property type="match status" value="1"/>
</dbReference>
<dbReference type="AlphaFoldDB" id="A0A6C2U5G6"/>
<keyword evidence="5 7" id="KW-0472">Membrane</keyword>
<feature type="domain" description="ABC3 transporter permease C-terminal" evidence="8">
    <location>
        <begin position="291"/>
        <end position="390"/>
    </location>
</feature>
<keyword evidence="10" id="KW-1185">Reference proteome</keyword>
<dbReference type="InterPro" id="IPR050250">
    <property type="entry name" value="Macrolide_Exporter_MacB"/>
</dbReference>
<gene>
    <name evidence="9" type="ORF">PDESU_03659</name>
</gene>
<feature type="transmembrane region" description="Helical" evidence="7">
    <location>
        <begin position="363"/>
        <end position="384"/>
    </location>
</feature>